<dbReference type="AlphaFoldDB" id="A0A9P7AKW5"/>
<evidence type="ECO:0000313" key="2">
    <source>
        <dbReference type="Proteomes" id="UP000807769"/>
    </source>
</evidence>
<protein>
    <submittedName>
        <fullName evidence="1">Uncharacterized protein</fullName>
    </submittedName>
</protein>
<name>A0A9P7AKW5_9AGAM</name>
<accession>A0A9P7AKW5</accession>
<gene>
    <name evidence="1" type="ORF">BJ212DRAFT_1544527</name>
</gene>
<evidence type="ECO:0000313" key="1">
    <source>
        <dbReference type="EMBL" id="KAG1791647.1"/>
    </source>
</evidence>
<dbReference type="EMBL" id="JABBWG010000563">
    <property type="protein sequence ID" value="KAG1791647.1"/>
    <property type="molecule type" value="Genomic_DNA"/>
</dbReference>
<dbReference type="GeneID" id="64635880"/>
<dbReference type="OrthoDB" id="5967843at2759"/>
<dbReference type="Proteomes" id="UP000807769">
    <property type="component" value="Unassembled WGS sequence"/>
</dbReference>
<comment type="caution">
    <text evidence="1">The sequence shown here is derived from an EMBL/GenBank/DDBJ whole genome shotgun (WGS) entry which is preliminary data.</text>
</comment>
<organism evidence="1 2">
    <name type="scientific">Suillus subaureus</name>
    <dbReference type="NCBI Taxonomy" id="48587"/>
    <lineage>
        <taxon>Eukaryota</taxon>
        <taxon>Fungi</taxon>
        <taxon>Dikarya</taxon>
        <taxon>Basidiomycota</taxon>
        <taxon>Agaricomycotina</taxon>
        <taxon>Agaricomycetes</taxon>
        <taxon>Agaricomycetidae</taxon>
        <taxon>Boletales</taxon>
        <taxon>Suillineae</taxon>
        <taxon>Suillaceae</taxon>
        <taxon>Suillus</taxon>
    </lineage>
</organism>
<sequence>MVGVGKSAVAFTVAEKMRDLKMTEGARKEKWLRGTFFFLHKHMKCCTTGYFFVMLAYRLACNFSSIWGDVNRAIIENPTLLDPDKSLWDQMEALFL</sequence>
<keyword evidence="2" id="KW-1185">Reference proteome</keyword>
<proteinExistence type="predicted"/>
<dbReference type="RefSeq" id="XP_041184849.1">
    <property type="nucleotide sequence ID" value="XM_041341864.1"/>
</dbReference>
<reference evidence="1" key="1">
    <citation type="journal article" date="2020" name="New Phytol.">
        <title>Comparative genomics reveals dynamic genome evolution in host specialist ectomycorrhizal fungi.</title>
        <authorList>
            <person name="Lofgren L.A."/>
            <person name="Nguyen N.H."/>
            <person name="Vilgalys R."/>
            <person name="Ruytinx J."/>
            <person name="Liao H.L."/>
            <person name="Branco S."/>
            <person name="Kuo A."/>
            <person name="LaButti K."/>
            <person name="Lipzen A."/>
            <person name="Andreopoulos W."/>
            <person name="Pangilinan J."/>
            <person name="Riley R."/>
            <person name="Hundley H."/>
            <person name="Na H."/>
            <person name="Barry K."/>
            <person name="Grigoriev I.V."/>
            <person name="Stajich J.E."/>
            <person name="Kennedy P.G."/>
        </authorList>
    </citation>
    <scope>NUCLEOTIDE SEQUENCE</scope>
    <source>
        <strain evidence="1">MN1</strain>
    </source>
</reference>